<name>A0ABW9F6I5_9FIRM</name>
<dbReference type="InterPro" id="IPR019757">
    <property type="entry name" value="Pept_S26A_signal_pept_1_Lys-AS"/>
</dbReference>
<keyword evidence="6" id="KW-0812">Transmembrane</keyword>
<evidence type="ECO:0000256" key="3">
    <source>
        <dbReference type="ARBA" id="ARBA00009370"/>
    </source>
</evidence>
<dbReference type="RefSeq" id="WP_408104710.1">
    <property type="nucleotide sequence ID" value="NZ_JBFNFH010000011.1"/>
</dbReference>
<comment type="subcellular location">
    <subcellularLocation>
        <location evidence="2">Cell membrane</location>
        <topology evidence="2">Single-pass type II membrane protein</topology>
    </subcellularLocation>
    <subcellularLocation>
        <location evidence="6">Membrane</location>
        <topology evidence="6">Single-pass type II membrane protein</topology>
    </subcellularLocation>
</comment>
<sequence>MSEDRRLELEDLENSEENKKINDEEKCEKKEKKTNIIMEWARSILIAIVLAFLIKTFIFEPTRISGSSMLNTLHDNDRVLVNKITMKLSPIKRKDIIVMKFDENKDYIKRIIGLPGEYIQIIDGKVYINGKVYEEPYINEQYTETINGFEWKLGHNQYFVMGDNRLPNGSTDSRVFGPINLDRIKGVANFRFYPFNSFGLLK</sequence>
<evidence type="ECO:0000256" key="1">
    <source>
        <dbReference type="ARBA" id="ARBA00000677"/>
    </source>
</evidence>
<organism evidence="9 10">
    <name type="scientific">Helcococcus bovis</name>
    <dbReference type="NCBI Taxonomy" id="3153252"/>
    <lineage>
        <taxon>Bacteria</taxon>
        <taxon>Bacillati</taxon>
        <taxon>Bacillota</taxon>
        <taxon>Tissierellia</taxon>
        <taxon>Tissierellales</taxon>
        <taxon>Peptoniphilaceae</taxon>
        <taxon>Helcococcus</taxon>
    </lineage>
</organism>
<dbReference type="InterPro" id="IPR019533">
    <property type="entry name" value="Peptidase_S26"/>
</dbReference>
<dbReference type="CDD" id="cd06530">
    <property type="entry name" value="S26_SPase_I"/>
    <property type="match status" value="1"/>
</dbReference>
<comment type="catalytic activity">
    <reaction evidence="1 6">
        <text>Cleavage of hydrophobic, N-terminal signal or leader sequences from secreted and periplasmic proteins.</text>
        <dbReference type="EC" id="3.4.21.89"/>
    </reaction>
</comment>
<dbReference type="PANTHER" id="PTHR43390">
    <property type="entry name" value="SIGNAL PEPTIDASE I"/>
    <property type="match status" value="1"/>
</dbReference>
<keyword evidence="10" id="KW-1185">Reference proteome</keyword>
<keyword evidence="5 6" id="KW-0378">Hydrolase</keyword>
<protein>
    <recommendedName>
        <fullName evidence="4 6">Signal peptidase I</fullName>
        <ecNumber evidence="4 6">3.4.21.89</ecNumber>
    </recommendedName>
</protein>
<dbReference type="Gene3D" id="2.10.109.10">
    <property type="entry name" value="Umud Fragment, subunit A"/>
    <property type="match status" value="1"/>
</dbReference>
<keyword evidence="6" id="KW-1133">Transmembrane helix</keyword>
<evidence type="ECO:0000313" key="9">
    <source>
        <dbReference type="EMBL" id="MFM1525067.1"/>
    </source>
</evidence>
<evidence type="ECO:0000313" key="10">
    <source>
        <dbReference type="Proteomes" id="UP001629536"/>
    </source>
</evidence>
<accession>A0ABW9F6I5</accession>
<dbReference type="InterPro" id="IPR036286">
    <property type="entry name" value="LexA/Signal_pep-like_sf"/>
</dbReference>
<dbReference type="GO" id="GO:0009003">
    <property type="term" value="F:signal peptidase activity"/>
    <property type="evidence" value="ECO:0007669"/>
    <property type="project" value="UniProtKB-EC"/>
</dbReference>
<evidence type="ECO:0000259" key="8">
    <source>
        <dbReference type="Pfam" id="PF10502"/>
    </source>
</evidence>
<evidence type="ECO:0000256" key="2">
    <source>
        <dbReference type="ARBA" id="ARBA00004401"/>
    </source>
</evidence>
<comment type="similarity">
    <text evidence="3 6">Belongs to the peptidase S26 family.</text>
</comment>
<dbReference type="PROSITE" id="PS00760">
    <property type="entry name" value="SPASE_I_2"/>
    <property type="match status" value="1"/>
</dbReference>
<dbReference type="EMBL" id="JBFNFH010000011">
    <property type="protein sequence ID" value="MFM1525067.1"/>
    <property type="molecule type" value="Genomic_DNA"/>
</dbReference>
<evidence type="ECO:0000256" key="7">
    <source>
        <dbReference type="SAM" id="MobiDB-lite"/>
    </source>
</evidence>
<dbReference type="Proteomes" id="UP001629536">
    <property type="component" value="Unassembled WGS sequence"/>
</dbReference>
<feature type="compositionally biased region" description="Basic and acidic residues" evidence="7">
    <location>
        <begin position="16"/>
        <end position="25"/>
    </location>
</feature>
<dbReference type="SUPFAM" id="SSF51306">
    <property type="entry name" value="LexA/Signal peptidase"/>
    <property type="match status" value="1"/>
</dbReference>
<dbReference type="NCBIfam" id="TIGR02227">
    <property type="entry name" value="sigpep_I_bact"/>
    <property type="match status" value="1"/>
</dbReference>
<evidence type="ECO:0000256" key="6">
    <source>
        <dbReference type="RuleBase" id="RU362042"/>
    </source>
</evidence>
<dbReference type="PANTHER" id="PTHR43390:SF1">
    <property type="entry name" value="CHLOROPLAST PROCESSING PEPTIDASE"/>
    <property type="match status" value="1"/>
</dbReference>
<dbReference type="InterPro" id="IPR000223">
    <property type="entry name" value="Pept_S26A_signal_pept_1"/>
</dbReference>
<keyword evidence="6" id="KW-0472">Membrane</keyword>
<dbReference type="EC" id="3.4.21.89" evidence="4 6"/>
<keyword evidence="6" id="KW-0645">Protease</keyword>
<gene>
    <name evidence="9" type="primary">lepB</name>
    <name evidence="9" type="ORF">ABGF40_05205</name>
</gene>
<feature type="transmembrane region" description="Helical" evidence="6">
    <location>
        <begin position="40"/>
        <end position="59"/>
    </location>
</feature>
<feature type="domain" description="Peptidase S26" evidence="8">
    <location>
        <begin position="37"/>
        <end position="193"/>
    </location>
</feature>
<dbReference type="Pfam" id="PF10502">
    <property type="entry name" value="Peptidase_S26"/>
    <property type="match status" value="1"/>
</dbReference>
<dbReference type="PRINTS" id="PR00727">
    <property type="entry name" value="LEADERPTASE"/>
</dbReference>
<comment type="caution">
    <text evidence="9">The sequence shown here is derived from an EMBL/GenBank/DDBJ whole genome shotgun (WGS) entry which is preliminary data.</text>
</comment>
<feature type="region of interest" description="Disordered" evidence="7">
    <location>
        <begin position="1"/>
        <end position="25"/>
    </location>
</feature>
<evidence type="ECO:0000256" key="5">
    <source>
        <dbReference type="ARBA" id="ARBA00022801"/>
    </source>
</evidence>
<evidence type="ECO:0000256" key="4">
    <source>
        <dbReference type="ARBA" id="ARBA00013208"/>
    </source>
</evidence>
<proteinExistence type="inferred from homology"/>
<reference evidence="9 10" key="1">
    <citation type="journal article" date="2024" name="Front. Microbiol.">
        <title>Pangenomic and biochemical analyses of Helcococcus ovis reveal widespread tetracycline resistance and a novel bacterial species, Helcococcus bovis.</title>
        <authorList>
            <person name="Cunha F."/>
            <person name="Zhai Y."/>
            <person name="Casaro S."/>
            <person name="Jones K.L."/>
            <person name="Hernandez M."/>
            <person name="Bisinotto R.S."/>
            <person name="Kariyawasam S."/>
            <person name="Brown M.B."/>
            <person name="Phillips A."/>
            <person name="Jeong K.C."/>
            <person name="Galvao K.N."/>
        </authorList>
    </citation>
    <scope>NUCLEOTIDE SEQUENCE [LARGE SCALE GENOMIC DNA]</scope>
    <source>
        <strain evidence="9 10">KG197</strain>
    </source>
</reference>